<sequence length="132" mass="15177">MTRVIEETETYRIEVDQDIDTVIYTWTKPVSGEELRQGANALLAFAADNDLFKMIIDSNRIEAHTKADRTWLQEEWAPDIIDAGMMYSGVVYPGTLIAEMDIEQLMDGMDDSEHRSYITESLPEAREWIAEK</sequence>
<dbReference type="AlphaFoldDB" id="A0ABD5VUU2"/>
<dbReference type="GeneID" id="76628927"/>
<name>A0ABD5VUU2_9EURY</name>
<evidence type="ECO:0000313" key="2">
    <source>
        <dbReference type="Proteomes" id="UP001596445"/>
    </source>
</evidence>
<dbReference type="EMBL" id="JBHSZI010000001">
    <property type="protein sequence ID" value="MFC7057103.1"/>
    <property type="molecule type" value="Genomic_DNA"/>
</dbReference>
<protein>
    <recommendedName>
        <fullName evidence="3">SpoIIAA-like</fullName>
    </recommendedName>
</protein>
<evidence type="ECO:0000313" key="1">
    <source>
        <dbReference type="EMBL" id="MFC7057103.1"/>
    </source>
</evidence>
<reference evidence="1 2" key="1">
    <citation type="journal article" date="2019" name="Int. J. Syst. Evol. Microbiol.">
        <title>The Global Catalogue of Microorganisms (GCM) 10K type strain sequencing project: providing services to taxonomists for standard genome sequencing and annotation.</title>
        <authorList>
            <consortium name="The Broad Institute Genomics Platform"/>
            <consortium name="The Broad Institute Genome Sequencing Center for Infectious Disease"/>
            <person name="Wu L."/>
            <person name="Ma J."/>
        </authorList>
    </citation>
    <scope>NUCLEOTIDE SEQUENCE [LARGE SCALE GENOMIC DNA]</scope>
    <source>
        <strain evidence="1 2">JCM 30072</strain>
    </source>
</reference>
<evidence type="ECO:0008006" key="3">
    <source>
        <dbReference type="Google" id="ProtNLM"/>
    </source>
</evidence>
<dbReference type="Proteomes" id="UP001596445">
    <property type="component" value="Unassembled WGS sequence"/>
</dbReference>
<keyword evidence="2" id="KW-1185">Reference proteome</keyword>
<comment type="caution">
    <text evidence="1">The sequence shown here is derived from an EMBL/GenBank/DDBJ whole genome shotgun (WGS) entry which is preliminary data.</text>
</comment>
<dbReference type="RefSeq" id="WP_267162836.1">
    <property type="nucleotide sequence ID" value="NZ_CP112972.1"/>
</dbReference>
<proteinExistence type="predicted"/>
<gene>
    <name evidence="1" type="ORF">ACFQQG_01625</name>
</gene>
<accession>A0ABD5VUU2</accession>
<organism evidence="1 2">
    <name type="scientific">Halovenus salina</name>
    <dbReference type="NCBI Taxonomy" id="1510225"/>
    <lineage>
        <taxon>Archaea</taxon>
        <taxon>Methanobacteriati</taxon>
        <taxon>Methanobacteriota</taxon>
        <taxon>Stenosarchaea group</taxon>
        <taxon>Halobacteria</taxon>
        <taxon>Halobacteriales</taxon>
        <taxon>Haloarculaceae</taxon>
        <taxon>Halovenus</taxon>
    </lineage>
</organism>